<dbReference type="Proteomes" id="UP001065549">
    <property type="component" value="Unassembled WGS sequence"/>
</dbReference>
<proteinExistence type="predicted"/>
<sequence>MKTEMISSKNDYLIPCSHTLTGNEQKAVIIAHGFGSSKESPTAKMLAEELPRKGIGTLAFDFPAHGESPVDGMELTLTHCIDDLAAAEQRALELTGHGEICYFGSSFGAYTTLLYLSLRPHLGKKAFLRSTAVEMPKLIRPSTGEERRALDRDGFLMVDQDYLRPLKLTKTFFDELDAHDLFDLYQPESARLGMVHGSKDETASPEAAVKFARTFGAELTLIPEGDHRLSQPGMAEKVLKLAESFFELSNF</sequence>
<dbReference type="PANTHER" id="PTHR42886">
    <property type="entry name" value="RE40534P-RELATED"/>
    <property type="match status" value="1"/>
</dbReference>
<evidence type="ECO:0000259" key="1">
    <source>
        <dbReference type="Pfam" id="PF00561"/>
    </source>
</evidence>
<dbReference type="Gene3D" id="3.40.50.1820">
    <property type="entry name" value="alpha/beta hydrolase"/>
    <property type="match status" value="1"/>
</dbReference>
<reference evidence="2" key="1">
    <citation type="submission" date="2022-09" db="EMBL/GenBank/DDBJ databases">
        <title>Culturomic study of gut microbiota in children with autism spectrum disorder.</title>
        <authorList>
            <person name="Efimov B.A."/>
            <person name="Chaplin A.V."/>
            <person name="Sokolova S.R."/>
            <person name="Pikina A.P."/>
            <person name="Korzhanova M."/>
            <person name="Belova V."/>
            <person name="Korostin D."/>
        </authorList>
    </citation>
    <scope>NUCLEOTIDE SEQUENCE</scope>
    <source>
        <strain evidence="2">ASD5510</strain>
    </source>
</reference>
<dbReference type="InterPro" id="IPR000073">
    <property type="entry name" value="AB_hydrolase_1"/>
</dbReference>
<dbReference type="AlphaFoldDB" id="A0A9J6QXE8"/>
<keyword evidence="3" id="KW-1185">Reference proteome</keyword>
<keyword evidence="2" id="KW-0378">Hydrolase</keyword>
<dbReference type="GO" id="GO:0016787">
    <property type="term" value="F:hydrolase activity"/>
    <property type="evidence" value="ECO:0007669"/>
    <property type="project" value="UniProtKB-KW"/>
</dbReference>
<evidence type="ECO:0000313" key="2">
    <source>
        <dbReference type="EMBL" id="MCU7380175.1"/>
    </source>
</evidence>
<feature type="domain" description="AB hydrolase-1" evidence="1">
    <location>
        <begin position="27"/>
        <end position="131"/>
    </location>
</feature>
<dbReference type="EMBL" id="JAOSHN010000008">
    <property type="protein sequence ID" value="MCU7380175.1"/>
    <property type="molecule type" value="Genomic_DNA"/>
</dbReference>
<name>A0A9J6QXE8_9FIRM</name>
<accession>A0A9J6QXE8</accession>
<dbReference type="InterPro" id="IPR029058">
    <property type="entry name" value="AB_hydrolase_fold"/>
</dbReference>
<dbReference type="SUPFAM" id="SSF53474">
    <property type="entry name" value="alpha/beta-Hydrolases"/>
    <property type="match status" value="1"/>
</dbReference>
<organism evidence="2 3">
    <name type="scientific">Hominibacterium faecale</name>
    <dbReference type="NCBI Taxonomy" id="2839743"/>
    <lineage>
        <taxon>Bacteria</taxon>
        <taxon>Bacillati</taxon>
        <taxon>Bacillota</taxon>
        <taxon>Clostridia</taxon>
        <taxon>Peptostreptococcales</taxon>
        <taxon>Anaerovoracaceae</taxon>
        <taxon>Hominibacterium</taxon>
    </lineage>
</organism>
<dbReference type="Pfam" id="PF00561">
    <property type="entry name" value="Abhydrolase_1"/>
    <property type="match status" value="1"/>
</dbReference>
<protein>
    <submittedName>
        <fullName evidence="2">Alpha/beta hydrolase</fullName>
    </submittedName>
</protein>
<dbReference type="RefSeq" id="WP_148396844.1">
    <property type="nucleotide sequence ID" value="NZ_JAJAGH010000012.1"/>
</dbReference>
<gene>
    <name evidence="2" type="ORF">OBO34_17725</name>
</gene>
<evidence type="ECO:0000313" key="3">
    <source>
        <dbReference type="Proteomes" id="UP001065549"/>
    </source>
</evidence>
<comment type="caution">
    <text evidence="2">The sequence shown here is derived from an EMBL/GenBank/DDBJ whole genome shotgun (WGS) entry which is preliminary data.</text>
</comment>
<dbReference type="PANTHER" id="PTHR42886:SF29">
    <property type="entry name" value="PUMMELIG, ISOFORM A"/>
    <property type="match status" value="1"/>
</dbReference>